<dbReference type="PANTHER" id="PTHR40072">
    <property type="entry name" value="MOLYBDOPTERIN-GUANINE DINUCLEOTIDE BIOSYNTHESIS ADAPTER PROTEIN-RELATED"/>
    <property type="match status" value="1"/>
</dbReference>
<dbReference type="KEGG" id="sniv:SFSGTM_19040"/>
<name>A0A809RHW2_9PROT</name>
<dbReference type="EMBL" id="AP021881">
    <property type="protein sequence ID" value="BBP01196.1"/>
    <property type="molecule type" value="Genomic_DNA"/>
</dbReference>
<proteinExistence type="predicted"/>
<dbReference type="InterPro" id="IPR004435">
    <property type="entry name" value="MobB_dom"/>
</dbReference>
<feature type="domain" description="Molybdopterin-guanine dinucleotide biosynthesis protein B (MobB)" evidence="1">
    <location>
        <begin position="3"/>
        <end position="135"/>
    </location>
</feature>
<dbReference type="InterPro" id="IPR027417">
    <property type="entry name" value="P-loop_NTPase"/>
</dbReference>
<protein>
    <submittedName>
        <fullName evidence="2">Molybdopterin-guanine dinucleotide biosynthesis protein MobB</fullName>
    </submittedName>
</protein>
<accession>A0A809RHW2</accession>
<dbReference type="SUPFAM" id="SSF52540">
    <property type="entry name" value="P-loop containing nucleoside triphosphate hydrolases"/>
    <property type="match status" value="1"/>
</dbReference>
<dbReference type="Gene3D" id="3.40.50.300">
    <property type="entry name" value="P-loop containing nucleotide triphosphate hydrolases"/>
    <property type="match status" value="1"/>
</dbReference>
<dbReference type="AlphaFoldDB" id="A0A809RHW2"/>
<reference evidence="3" key="1">
    <citation type="submission" date="2019-11" db="EMBL/GenBank/DDBJ databases">
        <title>Isolation and characterization of a novel species in the genus Sulfuriferula.</title>
        <authorList>
            <person name="Mochizuki J."/>
            <person name="Kojima H."/>
            <person name="Fukui M."/>
        </authorList>
    </citation>
    <scope>NUCLEOTIDE SEQUENCE [LARGE SCALE GENOMIC DNA]</scope>
    <source>
        <strain evidence="3">SGTM</strain>
    </source>
</reference>
<evidence type="ECO:0000313" key="2">
    <source>
        <dbReference type="EMBL" id="BBP01196.1"/>
    </source>
</evidence>
<evidence type="ECO:0000313" key="3">
    <source>
        <dbReference type="Proteomes" id="UP000463939"/>
    </source>
</evidence>
<dbReference type="Proteomes" id="UP000463939">
    <property type="component" value="Chromosome"/>
</dbReference>
<dbReference type="CDD" id="cd03116">
    <property type="entry name" value="MobB"/>
    <property type="match status" value="1"/>
</dbReference>
<dbReference type="InterPro" id="IPR052539">
    <property type="entry name" value="MGD_biosynthesis_adapter"/>
</dbReference>
<gene>
    <name evidence="2" type="primary">mobB</name>
    <name evidence="2" type="ORF">SFSGTM_19040</name>
</gene>
<keyword evidence="3" id="KW-1185">Reference proteome</keyword>
<sequence length="162" mass="17700">MKIVGFAGWSGSGKTTLIEQLIALMAADGLRVATIKHTHHDFDLDQEGKDSWRHRAAGASEVLLASDKRWALLHELRDAPVPDLNELLAKLSPCDVVIIEGCKFANVPKLEIYREALGKPGLYPNDDAIMAVVTDSVVSTDLPQLDLNQPALVYAYLKANVL</sequence>
<dbReference type="Pfam" id="PF03205">
    <property type="entry name" value="MobB"/>
    <property type="match status" value="1"/>
</dbReference>
<dbReference type="RefSeq" id="WP_162085001.1">
    <property type="nucleotide sequence ID" value="NZ_AP021881.1"/>
</dbReference>
<evidence type="ECO:0000259" key="1">
    <source>
        <dbReference type="Pfam" id="PF03205"/>
    </source>
</evidence>
<organism evidence="2 3">
    <name type="scientific">Sulfuriferula nivalis</name>
    <dbReference type="NCBI Taxonomy" id="2675298"/>
    <lineage>
        <taxon>Bacteria</taxon>
        <taxon>Pseudomonadati</taxon>
        <taxon>Pseudomonadota</taxon>
        <taxon>Betaproteobacteria</taxon>
        <taxon>Nitrosomonadales</taxon>
        <taxon>Sulfuricellaceae</taxon>
        <taxon>Sulfuriferula</taxon>
    </lineage>
</organism>
<dbReference type="NCBIfam" id="TIGR00176">
    <property type="entry name" value="mobB"/>
    <property type="match status" value="1"/>
</dbReference>
<dbReference type="GO" id="GO:0005525">
    <property type="term" value="F:GTP binding"/>
    <property type="evidence" value="ECO:0007669"/>
    <property type="project" value="InterPro"/>
</dbReference>
<dbReference type="PANTHER" id="PTHR40072:SF1">
    <property type="entry name" value="MOLYBDOPTERIN-GUANINE DINUCLEOTIDE BIOSYNTHESIS ADAPTER PROTEIN"/>
    <property type="match status" value="1"/>
</dbReference>
<dbReference type="GO" id="GO:0006777">
    <property type="term" value="P:Mo-molybdopterin cofactor biosynthetic process"/>
    <property type="evidence" value="ECO:0007669"/>
    <property type="project" value="InterPro"/>
</dbReference>